<name>A0A6F8VHK2_9PROT</name>
<reference evidence="3" key="1">
    <citation type="submission" date="2020-03" db="EMBL/GenBank/DDBJ databases">
        <title>Complete genome sequence of sulfur-oxidizing bacterium skT11.</title>
        <authorList>
            <person name="Kanda M."/>
            <person name="Kojima H."/>
            <person name="Fukui M."/>
        </authorList>
    </citation>
    <scope>NUCLEOTIDE SEQUENCE [LARGE SCALE GENOMIC DNA]</scope>
    <source>
        <strain evidence="3">skT11</strain>
    </source>
</reference>
<protein>
    <recommendedName>
        <fullName evidence="1">Plasmid pRiA4b Orf3-like domain-containing protein</fullName>
    </recommendedName>
</protein>
<dbReference type="EMBL" id="AP022853">
    <property type="protein sequence ID" value="BCB28245.1"/>
    <property type="molecule type" value="Genomic_DNA"/>
</dbReference>
<dbReference type="SUPFAM" id="SSF159941">
    <property type="entry name" value="MM3350-like"/>
    <property type="match status" value="1"/>
</dbReference>
<proteinExistence type="predicted"/>
<dbReference type="PANTHER" id="PTHR41878:SF1">
    <property type="entry name" value="TNPR PROTEIN"/>
    <property type="match status" value="1"/>
</dbReference>
<dbReference type="KEGG" id="slac:SKTS_31310"/>
<dbReference type="PANTHER" id="PTHR41878">
    <property type="entry name" value="LEXA REPRESSOR-RELATED"/>
    <property type="match status" value="1"/>
</dbReference>
<keyword evidence="3" id="KW-1185">Reference proteome</keyword>
<dbReference type="RefSeq" id="WP_173067293.1">
    <property type="nucleotide sequence ID" value="NZ_AP022853.1"/>
</dbReference>
<feature type="domain" description="Plasmid pRiA4b Orf3-like" evidence="1">
    <location>
        <begin position="20"/>
        <end position="192"/>
    </location>
</feature>
<dbReference type="InterPro" id="IPR012912">
    <property type="entry name" value="Plasmid_pRiA4b_Orf3-like"/>
</dbReference>
<accession>A0A6F8VHK2</accession>
<evidence type="ECO:0000313" key="3">
    <source>
        <dbReference type="Proteomes" id="UP000502260"/>
    </source>
</evidence>
<gene>
    <name evidence="2" type="ORF">SKTS_31310</name>
</gene>
<dbReference type="Gene3D" id="3.10.290.30">
    <property type="entry name" value="MM3350-like"/>
    <property type="match status" value="1"/>
</dbReference>
<dbReference type="Pfam" id="PF07929">
    <property type="entry name" value="PRiA4_ORF3"/>
    <property type="match status" value="1"/>
</dbReference>
<evidence type="ECO:0000313" key="2">
    <source>
        <dbReference type="EMBL" id="BCB28245.1"/>
    </source>
</evidence>
<sequence length="211" mass="24269">MATATKTKKHRSSQSTPDHYTIRVELLGIRPTIWRRIHLDGRTRLDALHHILQAAMGWSDSHLHKFEIRDKHYGVPDPEFTDPGWEVLDEKKYRLNQLLAEGDSCTYLYDFGDGWQHRITVEAIKDVKPTPSDGGFAWVEAGERACPPDDAGGSGSYQDFLDRLEDDPYGDETKAFREWAGLDFDPDRFDRQAVNATIARMLWNRWIKIGP</sequence>
<organism evidence="2 3">
    <name type="scientific">Sulfurimicrobium lacus</name>
    <dbReference type="NCBI Taxonomy" id="2715678"/>
    <lineage>
        <taxon>Bacteria</taxon>
        <taxon>Pseudomonadati</taxon>
        <taxon>Pseudomonadota</taxon>
        <taxon>Betaproteobacteria</taxon>
        <taxon>Nitrosomonadales</taxon>
        <taxon>Sulfuricellaceae</taxon>
        <taxon>Sulfurimicrobium</taxon>
    </lineage>
</organism>
<dbReference type="AlphaFoldDB" id="A0A6F8VHK2"/>
<evidence type="ECO:0000259" key="1">
    <source>
        <dbReference type="Pfam" id="PF07929"/>
    </source>
</evidence>
<dbReference type="InterPro" id="IPR024047">
    <property type="entry name" value="MM3350-like_sf"/>
</dbReference>
<dbReference type="Proteomes" id="UP000502260">
    <property type="component" value="Chromosome"/>
</dbReference>